<name>A0A1U7CX45_9BACT</name>
<dbReference type="Pfam" id="PF02567">
    <property type="entry name" value="PhzC-PhzF"/>
    <property type="match status" value="1"/>
</dbReference>
<protein>
    <submittedName>
        <fullName evidence="4">Putative isomerase YddE</fullName>
        <ecNumber evidence="4">5.1.-.-</ecNumber>
    </submittedName>
</protein>
<sequence length="272" mass="29498">MSTTIIQVDSFTNRPFAGNPAAVCVLDAPASDGWMQRVASEMNLSETAFLHRVDGGPRYRLRWFTPAVEVDLCGHATLAAAHVLWREGHLDADSIAEFETRSGLLTARRRDDWIELDFPAEPIETVIVDPQDLDRIASAIGGPVLFAGRNRFDLLVELPDEAAVVGLRPDFGKVKAILARGVIATSRSADPAFDFVSRFFAPRVGVDEDPVCGSAHCCSGPFWASRLGRSELTAHQVSARGGVIKVRMSGSRVALIGQATTVLRCELLSDPE</sequence>
<dbReference type="PIRSF" id="PIRSF016184">
    <property type="entry name" value="PhzC_PhzF"/>
    <property type="match status" value="1"/>
</dbReference>
<evidence type="ECO:0000313" key="5">
    <source>
        <dbReference type="Proteomes" id="UP000186309"/>
    </source>
</evidence>
<keyword evidence="5" id="KW-1185">Reference proteome</keyword>
<dbReference type="KEGG" id="pbor:BSF38_05026"/>
<dbReference type="EC" id="5.1.-.-" evidence="4"/>
<comment type="similarity">
    <text evidence="1">Belongs to the PhzF family.</text>
</comment>
<dbReference type="EMBL" id="CP019082">
    <property type="protein sequence ID" value="APW63459.1"/>
    <property type="molecule type" value="Genomic_DNA"/>
</dbReference>
<dbReference type="RefSeq" id="WP_076349796.1">
    <property type="nucleotide sequence ID" value="NZ_CP019082.1"/>
</dbReference>
<dbReference type="NCBIfam" id="TIGR00654">
    <property type="entry name" value="PhzF_family"/>
    <property type="match status" value="1"/>
</dbReference>
<dbReference type="GO" id="GO:0005737">
    <property type="term" value="C:cytoplasm"/>
    <property type="evidence" value="ECO:0007669"/>
    <property type="project" value="TreeGrafter"/>
</dbReference>
<feature type="active site" evidence="3">
    <location>
        <position position="46"/>
    </location>
</feature>
<evidence type="ECO:0000256" key="1">
    <source>
        <dbReference type="ARBA" id="ARBA00008270"/>
    </source>
</evidence>
<gene>
    <name evidence="4" type="primary">yddE</name>
    <name evidence="4" type="ORF">BSF38_05026</name>
</gene>
<dbReference type="PANTHER" id="PTHR13774">
    <property type="entry name" value="PHENAZINE BIOSYNTHESIS PROTEIN"/>
    <property type="match status" value="1"/>
</dbReference>
<accession>A0A1U7CX45</accession>
<dbReference type="AlphaFoldDB" id="A0A1U7CX45"/>
<dbReference type="Proteomes" id="UP000186309">
    <property type="component" value="Chromosome"/>
</dbReference>
<organism evidence="4 5">
    <name type="scientific">Paludisphaera borealis</name>
    <dbReference type="NCBI Taxonomy" id="1387353"/>
    <lineage>
        <taxon>Bacteria</taxon>
        <taxon>Pseudomonadati</taxon>
        <taxon>Planctomycetota</taxon>
        <taxon>Planctomycetia</taxon>
        <taxon>Isosphaerales</taxon>
        <taxon>Isosphaeraceae</taxon>
        <taxon>Paludisphaera</taxon>
    </lineage>
</organism>
<dbReference type="STRING" id="1387353.BSF38_05026"/>
<proteinExistence type="inferred from homology"/>
<dbReference type="InterPro" id="IPR003719">
    <property type="entry name" value="Phenazine_PhzF-like"/>
</dbReference>
<reference evidence="5" key="1">
    <citation type="submission" date="2016-12" db="EMBL/GenBank/DDBJ databases">
        <title>Comparative genomics of four Isosphaeraceae planctomycetes: a common pool of plasmids and glycoside hydrolase genes.</title>
        <authorList>
            <person name="Ivanova A."/>
        </authorList>
    </citation>
    <scope>NUCLEOTIDE SEQUENCE [LARGE SCALE GENOMIC DNA]</scope>
    <source>
        <strain evidence="5">PX4</strain>
    </source>
</reference>
<evidence type="ECO:0000256" key="3">
    <source>
        <dbReference type="PIRSR" id="PIRSR016184-1"/>
    </source>
</evidence>
<dbReference type="Gene3D" id="3.10.310.10">
    <property type="entry name" value="Diaminopimelate Epimerase, Chain A, domain 1"/>
    <property type="match status" value="2"/>
</dbReference>
<dbReference type="SUPFAM" id="SSF54506">
    <property type="entry name" value="Diaminopimelate epimerase-like"/>
    <property type="match status" value="1"/>
</dbReference>
<dbReference type="PANTHER" id="PTHR13774:SF17">
    <property type="entry name" value="PHENAZINE BIOSYNTHESIS-LIKE DOMAIN-CONTAINING PROTEIN"/>
    <property type="match status" value="1"/>
</dbReference>
<keyword evidence="2 4" id="KW-0413">Isomerase</keyword>
<evidence type="ECO:0000256" key="2">
    <source>
        <dbReference type="ARBA" id="ARBA00023235"/>
    </source>
</evidence>
<dbReference type="GO" id="GO:0016853">
    <property type="term" value="F:isomerase activity"/>
    <property type="evidence" value="ECO:0007669"/>
    <property type="project" value="UniProtKB-KW"/>
</dbReference>
<evidence type="ECO:0000313" key="4">
    <source>
        <dbReference type="EMBL" id="APW63459.1"/>
    </source>
</evidence>
<dbReference type="OrthoDB" id="9788221at2"/>